<dbReference type="RefSeq" id="WP_285733306.1">
    <property type="nucleotide sequence ID" value="NZ_BSSA01000001.1"/>
</dbReference>
<dbReference type="Proteomes" id="UP001165041">
    <property type="component" value="Unassembled WGS sequence"/>
</dbReference>
<dbReference type="EMBL" id="BSSA01000001">
    <property type="protein sequence ID" value="GLW68381.1"/>
    <property type="molecule type" value="Genomic_DNA"/>
</dbReference>
<dbReference type="InterPro" id="IPR006764">
    <property type="entry name" value="SAM_dep_MeTrfase_SAV2177_type"/>
</dbReference>
<dbReference type="PIRSF" id="PIRSF017393">
    <property type="entry name" value="MTase_SAV2177"/>
    <property type="match status" value="1"/>
</dbReference>
<dbReference type="AlphaFoldDB" id="A0A9W6Q410"/>
<gene>
    <name evidence="1" type="ORF">Kpho02_06800</name>
</gene>
<evidence type="ECO:0000313" key="2">
    <source>
        <dbReference type="Proteomes" id="UP001165041"/>
    </source>
</evidence>
<dbReference type="Gene3D" id="3.40.50.150">
    <property type="entry name" value="Vaccinia Virus protein VP39"/>
    <property type="match status" value="1"/>
</dbReference>
<evidence type="ECO:0000313" key="1">
    <source>
        <dbReference type="EMBL" id="GLW68381.1"/>
    </source>
</evidence>
<sequence length="273" mass="29944">MAVENAAPGEIEGVDPEVPHVSRVFDLMLGGTANFPADRAAAEYAFASWPGGDVRVDIQAARGALVRIVRHLAAEEGVRQFLDIGTGLPTMNNTHQVARSIVPDARTVYVDKDPVVVAHARHLLADLPQDEVRYLHADVKDLDRILDEARTVLDFDRPIGVILFGILHFFPDDQGPAELMKRIVDAVPSGSHVAFSQFARVGEDAAMDEAFELLNQQWGESVVRRTREEAAELYFAGLEPVEPGVVELPDWRPEAGEAGPRPMPMWCGLARKA</sequence>
<dbReference type="SUPFAM" id="SSF53335">
    <property type="entry name" value="S-adenosyl-L-methionine-dependent methyltransferases"/>
    <property type="match status" value="1"/>
</dbReference>
<reference evidence="1" key="1">
    <citation type="submission" date="2023-02" db="EMBL/GenBank/DDBJ databases">
        <title>Kitasatospora phosalacinea NBRC 14627.</title>
        <authorList>
            <person name="Ichikawa N."/>
            <person name="Sato H."/>
            <person name="Tonouchi N."/>
        </authorList>
    </citation>
    <scope>NUCLEOTIDE SEQUENCE</scope>
    <source>
        <strain evidence="1">NBRC 14627</strain>
    </source>
</reference>
<comment type="caution">
    <text evidence="1">The sequence shown here is derived from an EMBL/GenBank/DDBJ whole genome shotgun (WGS) entry which is preliminary data.</text>
</comment>
<name>A0A9W6Q410_9ACTN</name>
<proteinExistence type="predicted"/>
<dbReference type="CDD" id="cd02440">
    <property type="entry name" value="AdoMet_MTases"/>
    <property type="match status" value="1"/>
</dbReference>
<accession>A0A9W6Q410</accession>
<organism evidence="1 2">
    <name type="scientific">Kitasatospora phosalacinea</name>
    <dbReference type="NCBI Taxonomy" id="2065"/>
    <lineage>
        <taxon>Bacteria</taxon>
        <taxon>Bacillati</taxon>
        <taxon>Actinomycetota</taxon>
        <taxon>Actinomycetes</taxon>
        <taxon>Kitasatosporales</taxon>
        <taxon>Streptomycetaceae</taxon>
        <taxon>Kitasatospora</taxon>
    </lineage>
</organism>
<protein>
    <recommendedName>
        <fullName evidence="3">S-adenosyl methyltransferase</fullName>
    </recommendedName>
</protein>
<dbReference type="InterPro" id="IPR029063">
    <property type="entry name" value="SAM-dependent_MTases_sf"/>
</dbReference>
<dbReference type="Pfam" id="PF04672">
    <property type="entry name" value="Methyltransf_19"/>
    <property type="match status" value="1"/>
</dbReference>
<evidence type="ECO:0008006" key="3">
    <source>
        <dbReference type="Google" id="ProtNLM"/>
    </source>
</evidence>